<gene>
    <name evidence="1" type="ORF">SAMN05660313_01483</name>
</gene>
<evidence type="ECO:0000313" key="2">
    <source>
        <dbReference type="Proteomes" id="UP000183257"/>
    </source>
</evidence>
<dbReference type="EMBL" id="FPIY01000002">
    <property type="protein sequence ID" value="SFW40781.1"/>
    <property type="molecule type" value="Genomic_DNA"/>
</dbReference>
<dbReference type="STRING" id="76595.SAMN05660313_01483"/>
<accession>A0A1K1P005</accession>
<dbReference type="AlphaFoldDB" id="A0A1K1P005"/>
<keyword evidence="2" id="KW-1185">Reference proteome</keyword>
<reference evidence="2" key="1">
    <citation type="submission" date="2016-11" db="EMBL/GenBank/DDBJ databases">
        <authorList>
            <person name="Varghese N."/>
            <person name="Submissions S."/>
        </authorList>
    </citation>
    <scope>NUCLEOTIDE SEQUENCE [LARGE SCALE GENOMIC DNA]</scope>
    <source>
        <strain evidence="2">DSM 24786</strain>
    </source>
</reference>
<name>A0A1K1P005_9FLAO</name>
<dbReference type="Proteomes" id="UP000183257">
    <property type="component" value="Unassembled WGS sequence"/>
</dbReference>
<sequence length="181" mass="20344">MKKITITCIVAAASILTQCAKSTDADFLITPTSFGKLTKDNSAKEIATIYATDSIVKDDAVQLNASMRKEHIYEKGGKPLFTVSISNDSIIDNIRVLDPRYTTDKGVNLLSTFKDIKDNYTVSKVLTSMNNIVLFIKDSEIYFTIDKKELPENLRYSNSTKIEAIQIPDDAKIKYLMVDWE</sequence>
<proteinExistence type="predicted"/>
<protein>
    <submittedName>
        <fullName evidence="1">Uncharacterized protein</fullName>
    </submittedName>
</protein>
<dbReference type="RefSeq" id="WP_072303158.1">
    <property type="nucleotide sequence ID" value="NZ_FPIY01000002.1"/>
</dbReference>
<organism evidence="1 2">
    <name type="scientific">Cellulophaga fucicola</name>
    <dbReference type="NCBI Taxonomy" id="76595"/>
    <lineage>
        <taxon>Bacteria</taxon>
        <taxon>Pseudomonadati</taxon>
        <taxon>Bacteroidota</taxon>
        <taxon>Flavobacteriia</taxon>
        <taxon>Flavobacteriales</taxon>
        <taxon>Flavobacteriaceae</taxon>
        <taxon>Cellulophaga</taxon>
    </lineage>
</organism>
<evidence type="ECO:0000313" key="1">
    <source>
        <dbReference type="EMBL" id="SFW40781.1"/>
    </source>
</evidence>
<dbReference type="OrthoDB" id="1436858at2"/>